<dbReference type="OrthoDB" id="36361at10239"/>
<dbReference type="GeneID" id="28802899"/>
<keyword evidence="1" id="KW-0812">Transmembrane</keyword>
<dbReference type="EMBL" id="KU998233">
    <property type="protein sequence ID" value="ANA85262.1"/>
    <property type="molecule type" value="Genomic_DNA"/>
</dbReference>
<feature type="transmembrane region" description="Helical" evidence="1">
    <location>
        <begin position="41"/>
        <end position="60"/>
    </location>
</feature>
<reference evidence="3" key="1">
    <citation type="submission" date="2016-03" db="EMBL/GenBank/DDBJ databases">
        <authorList>
            <person name="Ploux O."/>
        </authorList>
    </citation>
    <scope>NUCLEOTIDE SEQUENCE [LARGE SCALE GENOMIC DNA]</scope>
</reference>
<sequence length="100" mass="11362">MNSLLEGLADLARRRWFRWWVMLCQIPQAIVLPLSLTLTHWGTAITAAGSITSALFLFALSADVDRRRKADQAVTYRINFDVDAAMKRAERRRMRNGGAL</sequence>
<name>A0A166Y017_9CAUD</name>
<evidence type="ECO:0000256" key="1">
    <source>
        <dbReference type="SAM" id="Phobius"/>
    </source>
</evidence>
<evidence type="ECO:0000313" key="3">
    <source>
        <dbReference type="Proteomes" id="UP000202279"/>
    </source>
</evidence>
<dbReference type="RefSeq" id="YP_009276586.1">
    <property type="nucleotide sequence ID" value="NC_030942.1"/>
</dbReference>
<keyword evidence="1" id="KW-1133">Transmembrane helix</keyword>
<evidence type="ECO:0000313" key="2">
    <source>
        <dbReference type="EMBL" id="ANA85262.1"/>
    </source>
</evidence>
<dbReference type="KEGG" id="vg:28802899"/>
<keyword evidence="3" id="KW-1185">Reference proteome</keyword>
<organism evidence="2 3">
    <name type="scientific">Gordonia phage BritBrat</name>
    <dbReference type="NCBI Taxonomy" id="1838064"/>
    <lineage>
        <taxon>Viruses</taxon>
        <taxon>Duplodnaviria</taxon>
        <taxon>Heunggongvirae</taxon>
        <taxon>Uroviricota</taxon>
        <taxon>Caudoviricetes</taxon>
        <taxon>Britbratvirus</taxon>
        <taxon>Britbratvirus britbrat</taxon>
    </lineage>
</organism>
<accession>A0A166Y017</accession>
<proteinExistence type="predicted"/>
<protein>
    <submittedName>
        <fullName evidence="2">Uncharacterized protein</fullName>
    </submittedName>
</protein>
<dbReference type="Proteomes" id="UP000202279">
    <property type="component" value="Segment"/>
</dbReference>
<keyword evidence="1" id="KW-0472">Membrane</keyword>
<gene>
    <name evidence="2" type="primary">59</name>
    <name evidence="2" type="ORF">PBI_BRITBRAT_59</name>
</gene>